<keyword evidence="3" id="KW-1185">Reference proteome</keyword>
<dbReference type="OrthoDB" id="1495269at2"/>
<dbReference type="Proteomes" id="UP000216339">
    <property type="component" value="Unassembled WGS sequence"/>
</dbReference>
<dbReference type="InterPro" id="IPR041854">
    <property type="entry name" value="BFD-like_2Fe2S-bd_dom_sf"/>
</dbReference>
<dbReference type="Gene3D" id="1.10.10.1100">
    <property type="entry name" value="BFD-like [2Fe-2S]-binding domain"/>
    <property type="match status" value="1"/>
</dbReference>
<dbReference type="AlphaFoldDB" id="A0A271IWM7"/>
<dbReference type="EMBL" id="MQWD01000001">
    <property type="protein sequence ID" value="PAP75592.1"/>
    <property type="molecule type" value="Genomic_DNA"/>
</dbReference>
<proteinExistence type="predicted"/>
<dbReference type="RefSeq" id="WP_095509233.1">
    <property type="nucleotide sequence ID" value="NZ_MQWD01000001.1"/>
</dbReference>
<protein>
    <submittedName>
        <fullName evidence="2">(2Fe-2S)-binding protein</fullName>
    </submittedName>
</protein>
<feature type="compositionally biased region" description="Basic and acidic residues" evidence="1">
    <location>
        <begin position="76"/>
        <end position="88"/>
    </location>
</feature>
<evidence type="ECO:0000313" key="3">
    <source>
        <dbReference type="Proteomes" id="UP000216339"/>
    </source>
</evidence>
<evidence type="ECO:0000313" key="2">
    <source>
        <dbReference type="EMBL" id="PAP75592.1"/>
    </source>
</evidence>
<reference evidence="2 3" key="1">
    <citation type="submission" date="2016-11" db="EMBL/GenBank/DDBJ databases">
        <title>Study of marine rhodopsin-containing bacteria.</title>
        <authorList>
            <person name="Yoshizawa S."/>
            <person name="Kumagai Y."/>
            <person name="Kogure K."/>
        </authorList>
    </citation>
    <scope>NUCLEOTIDE SEQUENCE [LARGE SCALE GENOMIC DNA]</scope>
    <source>
        <strain evidence="2 3">SAORIC-28</strain>
    </source>
</reference>
<feature type="region of interest" description="Disordered" evidence="1">
    <location>
        <begin position="65"/>
        <end position="88"/>
    </location>
</feature>
<gene>
    <name evidence="2" type="ORF">BSZ37_03645</name>
</gene>
<evidence type="ECO:0000256" key="1">
    <source>
        <dbReference type="SAM" id="MobiDB-lite"/>
    </source>
</evidence>
<name>A0A271IWM7_9BACT</name>
<organism evidence="2 3">
    <name type="scientific">Rubrivirga marina</name>
    <dbReference type="NCBI Taxonomy" id="1196024"/>
    <lineage>
        <taxon>Bacteria</taxon>
        <taxon>Pseudomonadati</taxon>
        <taxon>Rhodothermota</taxon>
        <taxon>Rhodothermia</taxon>
        <taxon>Rhodothermales</taxon>
        <taxon>Rubricoccaceae</taxon>
        <taxon>Rubrivirga</taxon>
    </lineage>
</organism>
<accession>A0A271IWM7</accession>
<sequence length="88" mass="9707">MTIDRCLCFGKPFAELAEVADATGAETVAELQEHALFGRKCALCHPYVRRMLRTGQTVFHEVVTEADEPEAGASQPEERRSGGDGVWR</sequence>
<comment type="caution">
    <text evidence="2">The sequence shown here is derived from an EMBL/GenBank/DDBJ whole genome shotgun (WGS) entry which is preliminary data.</text>
</comment>